<dbReference type="EMBL" id="WJXZ01000006">
    <property type="protein sequence ID" value="MRS61876.1"/>
    <property type="molecule type" value="Genomic_DNA"/>
</dbReference>
<evidence type="ECO:0000313" key="3">
    <source>
        <dbReference type="EMBL" id="MRS61876.1"/>
    </source>
</evidence>
<dbReference type="RefSeq" id="WP_154175265.1">
    <property type="nucleotide sequence ID" value="NZ_WJXZ01000006.1"/>
</dbReference>
<evidence type="ECO:0000313" key="4">
    <source>
        <dbReference type="Proteomes" id="UP000441754"/>
    </source>
</evidence>
<feature type="compositionally biased region" description="Basic and acidic residues" evidence="2">
    <location>
        <begin position="681"/>
        <end position="712"/>
    </location>
</feature>
<dbReference type="OrthoDB" id="840436at2"/>
<evidence type="ECO:0000256" key="2">
    <source>
        <dbReference type="SAM" id="MobiDB-lite"/>
    </source>
</evidence>
<feature type="region of interest" description="Disordered" evidence="2">
    <location>
        <begin position="679"/>
        <end position="712"/>
    </location>
</feature>
<keyword evidence="4" id="KW-1185">Reference proteome</keyword>
<accession>A0A7K0EK77</accession>
<name>A0A7K0EK77_9BACT</name>
<feature type="coiled-coil region" evidence="1">
    <location>
        <begin position="1204"/>
        <end position="1236"/>
    </location>
</feature>
<evidence type="ECO:0008006" key="5">
    <source>
        <dbReference type="Google" id="ProtNLM"/>
    </source>
</evidence>
<organism evidence="3 4">
    <name type="scientific">Larkinella terrae</name>
    <dbReference type="NCBI Taxonomy" id="2025311"/>
    <lineage>
        <taxon>Bacteria</taxon>
        <taxon>Pseudomonadati</taxon>
        <taxon>Bacteroidota</taxon>
        <taxon>Cytophagia</taxon>
        <taxon>Cytophagales</taxon>
        <taxon>Spirosomataceae</taxon>
        <taxon>Larkinella</taxon>
    </lineage>
</organism>
<evidence type="ECO:0000256" key="1">
    <source>
        <dbReference type="SAM" id="Coils"/>
    </source>
</evidence>
<feature type="coiled-coil region" evidence="1">
    <location>
        <begin position="15"/>
        <end position="105"/>
    </location>
</feature>
<reference evidence="3 4" key="1">
    <citation type="journal article" date="2018" name="Antonie Van Leeuwenhoek">
        <title>Larkinella terrae sp. nov., isolated from soil on Jeju Island, South Korea.</title>
        <authorList>
            <person name="Ten L.N."/>
            <person name="Jeon J."/>
            <person name="Park S.J."/>
            <person name="Park S."/>
            <person name="Lee S.Y."/>
            <person name="Kim M.K."/>
            <person name="Jung H.Y."/>
        </authorList>
    </citation>
    <scope>NUCLEOTIDE SEQUENCE [LARGE SCALE GENOMIC DNA]</scope>
    <source>
        <strain evidence="3 4">KCTC 52001</strain>
    </source>
</reference>
<keyword evidence="1" id="KW-0175">Coiled coil</keyword>
<gene>
    <name evidence="3" type="ORF">GJJ30_11310</name>
</gene>
<protein>
    <recommendedName>
        <fullName evidence="5">Phage tail tape measure protein</fullName>
    </recommendedName>
</protein>
<feature type="coiled-coil region" evidence="1">
    <location>
        <begin position="834"/>
        <end position="865"/>
    </location>
</feature>
<sequence>MNQVEESKIKLIIDGEDAERSLAGMRQEAREITAEMRRMKEAGEENTDAYRELAAQKKQLNVETREYIQNLDLENASVNELRAKKRLLNNELKDLKINSDEWIDKMKEVVDVDRRLDGVNAEMRALRDSTDENVSTWSRLKDTFVSTFGAFLLDDVIQEVVQFGKESIHAAAETSDAFADVQKSTGMTADEVKGLNDEIAKIDTRTAQSELLEIAKVGGQINIAKDEMLGFVQATDQAVVALGDEFSGGVEQVTTTLGTLKNLFQETKNLDAGTAIKQIGSALNDLGAAGTATAPVVADFTQRMGQLGNLSPQISQTLGLGAAFQEMGLSAEIAAGGLSNILLTAAKDTATFARQLGITEGEMKKLINTNPNEFLLKLAESLKGLPADVVAKRLADLGIKSQEATKVMSLLKDQTQLVRDKQELANKSMQQGTSLTNEFILKNTNAAGQLEKMGKAVQAVSVDLGNKLLPMVLKGGEYAIAFGKAVGAIPAFLNENKVSIGLLVAALVTFNAQAILAEANSLRMAAAEKARTIATEAAAVAQRLLNVAMSANPIAAVIAILLTLGAALVAAYQHSDTFRAGVNGLWQAMKTAAEVTVQFVKAFLTMDIKGMADVMMNGGKKVADAFSTTYQSTLKEAHAKTEADHKTHVDKKVTTSKTGAQDAATAGVQINAQALTAMGGDNDKHRDAEKKKQEDHAKQVAEEKTRANRQANDDIRRMQIELIADDQQREIANLTFKRDQQKRAVQESVADAKLKAQQIDLIEKDFENRVAETQKQFRDKKEKEELEKREKKLQAEKEQAEKEKSLFKDLADYQSQTTKTLYENQLFAARNNEQQTFELKKQRLAAELAEERQKIQTEYNEKKAHIERVLTDETKKAQAIDQLNQWKNAQLGAADRKFEQEATALHKEHHEKRKQNVQEFFSAVEGLMNGDYSTFMNFLLQKLTNAKKANADEQQDWKEKSKEKLEIAGVVIQGLTALNKQYLDNQLKKIEKEKESQLKSWKEQYDQGKISKDQYEKTIAKINADAAEKEKQEKLKAWKRDQAMQIAMALINAAMAALKSLATMGFPLGLIGVAASAAMAAIQIGIIKSQKPPSYAQGGYLRNGGVPTGPGHGTQYGQAGIALTRRDTGQEIGEMEGGEPIMILSRNTYRNNRPVIDKLLHSSLHRNGAPILARNGAVFGDGGEYRSYLEPLQGGRMYLFGSGKAKKQAEQAKFEAKIAQMEAQKAEEDARKAQDDAALQRLVFYNLYALDQQTTLTYSNHLPEVTMGGLLIELRKLFNLWLDFNARRKICTIDFVDDVLGQPTLTNWSYKTGTAHLRIPDQHGRLELSYEIDGNDATMKPIPAPMDKYQTPETAENAGGVLLPIKSRFSTLLTDPASGLATTSQAGFSVLNKDARPVLSNRFLFWNGLIGGVPTATHAHDGQTLLWSEPGNLVENYWQRFEQFRGRTFPIRRNLYLSAADLARFTMRQKVHIQGVDYLISTLKTALGDNPVVTCEAEMWRV</sequence>
<dbReference type="PANTHER" id="PTHR37813">
    <property type="entry name" value="FELS-2 PROPHAGE PROTEIN"/>
    <property type="match status" value="1"/>
</dbReference>
<feature type="compositionally biased region" description="Basic and acidic residues" evidence="2">
    <location>
        <begin position="637"/>
        <end position="653"/>
    </location>
</feature>
<dbReference type="PANTHER" id="PTHR37813:SF1">
    <property type="entry name" value="FELS-2 PROPHAGE PROTEIN"/>
    <property type="match status" value="1"/>
</dbReference>
<dbReference type="Proteomes" id="UP000441754">
    <property type="component" value="Unassembled WGS sequence"/>
</dbReference>
<proteinExistence type="predicted"/>
<feature type="region of interest" description="Disordered" evidence="2">
    <location>
        <begin position="637"/>
        <end position="660"/>
    </location>
</feature>
<comment type="caution">
    <text evidence="3">The sequence shown here is derived from an EMBL/GenBank/DDBJ whole genome shotgun (WGS) entry which is preliminary data.</text>
</comment>